<feature type="region of interest" description="Disordered" evidence="5">
    <location>
        <begin position="198"/>
        <end position="247"/>
    </location>
</feature>
<dbReference type="AlphaFoldDB" id="A0ABD5Q0K9"/>
<proteinExistence type="predicted"/>
<dbReference type="RefSeq" id="WP_254270291.1">
    <property type="nucleotide sequence ID" value="NZ_CP100401.1"/>
</dbReference>
<reference evidence="7 8" key="1">
    <citation type="journal article" date="2019" name="Int. J. Syst. Evol. Microbiol.">
        <title>The Global Catalogue of Microorganisms (GCM) 10K type strain sequencing project: providing services to taxonomists for standard genome sequencing and annotation.</title>
        <authorList>
            <consortium name="The Broad Institute Genomics Platform"/>
            <consortium name="The Broad Institute Genome Sequencing Center for Infectious Disease"/>
            <person name="Wu L."/>
            <person name="Ma J."/>
        </authorList>
    </citation>
    <scope>NUCLEOTIDE SEQUENCE [LARGE SCALE GENOMIC DNA]</scope>
    <source>
        <strain evidence="7 8">XZYJ18</strain>
    </source>
</reference>
<organism evidence="7 8">
    <name type="scientific">Halorussus aquaticus</name>
    <dbReference type="NCBI Taxonomy" id="2953748"/>
    <lineage>
        <taxon>Archaea</taxon>
        <taxon>Methanobacteriati</taxon>
        <taxon>Methanobacteriota</taxon>
        <taxon>Stenosarchaea group</taxon>
        <taxon>Halobacteria</taxon>
        <taxon>Halobacteriales</taxon>
        <taxon>Haladaptataceae</taxon>
        <taxon>Halorussus</taxon>
    </lineage>
</organism>
<dbReference type="InterPro" id="IPR000719">
    <property type="entry name" value="Prot_kinase_dom"/>
</dbReference>
<dbReference type="PANTHER" id="PTHR43289:SF6">
    <property type="entry name" value="SERINE_THREONINE-PROTEIN KINASE NEKL-3"/>
    <property type="match status" value="1"/>
</dbReference>
<dbReference type="SMART" id="SM00220">
    <property type="entry name" value="S_TKc"/>
    <property type="match status" value="1"/>
</dbReference>
<evidence type="ECO:0000256" key="2">
    <source>
        <dbReference type="ARBA" id="ARBA00022741"/>
    </source>
</evidence>
<comment type="caution">
    <text evidence="7">The sequence shown here is derived from an EMBL/GenBank/DDBJ whole genome shotgun (WGS) entry which is preliminary data.</text>
</comment>
<sequence length="525" mass="56663">MDGRDSDDRERADRLREQARERWGTVDDDADAAASKLDSDDPEERAAATWTLAEIAADDPDRSRRLPVESELAPLLDDDDRWVRRGASWALATVADQHPQRARTALSEVTASLTDEDPLVRENSVLAFADVAREYPHAAEPALGRLADLVADGDGLVRRVAAETLRRLVTRLDEDGFPETIEATPDVAEILTGDADVVAVTDESGGSGRPIRIRRDPNDDEAAGDESGGDDEVDESLGPPDSIPSVPVVVSERGRFERLADLGDGPLTTATKARASTPGEGGRHVVVALRTLRSDADIDPSRVETAIRAWSGVDDHAHVAPILARGATPRPWFATEFMDGGSLRDHLGSVGFDRAVWYAHCVTTAVCHAHARGVVHGALRPGAVGLSRTLGAWPVPKVGDWAFGDPFAELRDPPVPPGYAAPEHVAPEAFGRPDPATDVYLLGALCYALFTGRPPFAGETGAILRRIREVDPEPPSARVGDVPKAIDELVGRALAKEKRARFETVEDFRRELEVVARDLPLSFDL</sequence>
<feature type="region of interest" description="Disordered" evidence="5">
    <location>
        <begin position="262"/>
        <end position="281"/>
    </location>
</feature>
<feature type="compositionally biased region" description="Basic and acidic residues" evidence="5">
    <location>
        <begin position="1"/>
        <end position="25"/>
    </location>
</feature>
<dbReference type="PROSITE" id="PS50011">
    <property type="entry name" value="PROTEIN_KINASE_DOM"/>
    <property type="match status" value="1"/>
</dbReference>
<dbReference type="Gene3D" id="1.10.510.10">
    <property type="entry name" value="Transferase(Phosphotransferase) domain 1"/>
    <property type="match status" value="1"/>
</dbReference>
<keyword evidence="4" id="KW-0067">ATP-binding</keyword>
<dbReference type="GO" id="GO:0016301">
    <property type="term" value="F:kinase activity"/>
    <property type="evidence" value="ECO:0007669"/>
    <property type="project" value="UniProtKB-KW"/>
</dbReference>
<dbReference type="InterPro" id="IPR016024">
    <property type="entry name" value="ARM-type_fold"/>
</dbReference>
<protein>
    <submittedName>
        <fullName evidence="7">HEAT repeat domain-containing protein</fullName>
    </submittedName>
</protein>
<name>A0ABD5Q0K9_9EURY</name>
<evidence type="ECO:0000256" key="4">
    <source>
        <dbReference type="ARBA" id="ARBA00022840"/>
    </source>
</evidence>
<dbReference type="GeneID" id="73046962"/>
<evidence type="ECO:0000313" key="8">
    <source>
        <dbReference type="Proteomes" id="UP001595945"/>
    </source>
</evidence>
<evidence type="ECO:0000259" key="6">
    <source>
        <dbReference type="PROSITE" id="PS50011"/>
    </source>
</evidence>
<evidence type="ECO:0000256" key="3">
    <source>
        <dbReference type="ARBA" id="ARBA00022777"/>
    </source>
</evidence>
<dbReference type="GO" id="GO:0005524">
    <property type="term" value="F:ATP binding"/>
    <property type="evidence" value="ECO:0007669"/>
    <property type="project" value="UniProtKB-KW"/>
</dbReference>
<accession>A0ABD5Q0K9</accession>
<dbReference type="InterPro" id="IPR011009">
    <property type="entry name" value="Kinase-like_dom_sf"/>
</dbReference>
<dbReference type="InterPro" id="IPR011989">
    <property type="entry name" value="ARM-like"/>
</dbReference>
<dbReference type="SUPFAM" id="SSF56112">
    <property type="entry name" value="Protein kinase-like (PK-like)"/>
    <property type="match status" value="1"/>
</dbReference>
<dbReference type="PANTHER" id="PTHR43289">
    <property type="entry name" value="MITOGEN-ACTIVATED PROTEIN KINASE KINASE KINASE 20-RELATED"/>
    <property type="match status" value="1"/>
</dbReference>
<evidence type="ECO:0000313" key="7">
    <source>
        <dbReference type="EMBL" id="MFC4823701.1"/>
    </source>
</evidence>
<dbReference type="SUPFAM" id="SSF48371">
    <property type="entry name" value="ARM repeat"/>
    <property type="match status" value="1"/>
</dbReference>
<dbReference type="Proteomes" id="UP001595945">
    <property type="component" value="Unassembled WGS sequence"/>
</dbReference>
<gene>
    <name evidence="7" type="ORF">ACFO9K_05465</name>
</gene>
<feature type="domain" description="Protein kinase" evidence="6">
    <location>
        <begin position="256"/>
        <end position="515"/>
    </location>
</feature>
<keyword evidence="1" id="KW-0808">Transferase</keyword>
<dbReference type="Pfam" id="PF13646">
    <property type="entry name" value="HEAT_2"/>
    <property type="match status" value="1"/>
</dbReference>
<feature type="region of interest" description="Disordered" evidence="5">
    <location>
        <begin position="1"/>
        <end position="45"/>
    </location>
</feature>
<evidence type="ECO:0000256" key="1">
    <source>
        <dbReference type="ARBA" id="ARBA00022679"/>
    </source>
</evidence>
<dbReference type="Pfam" id="PF00069">
    <property type="entry name" value="Pkinase"/>
    <property type="match status" value="1"/>
</dbReference>
<keyword evidence="2" id="KW-0547">Nucleotide-binding</keyword>
<feature type="compositionally biased region" description="Acidic residues" evidence="5">
    <location>
        <begin position="218"/>
        <end position="235"/>
    </location>
</feature>
<dbReference type="Gene3D" id="1.25.10.10">
    <property type="entry name" value="Leucine-rich Repeat Variant"/>
    <property type="match status" value="1"/>
</dbReference>
<evidence type="ECO:0000256" key="5">
    <source>
        <dbReference type="SAM" id="MobiDB-lite"/>
    </source>
</evidence>
<keyword evidence="8" id="KW-1185">Reference proteome</keyword>
<dbReference type="EMBL" id="JBHSHT010000001">
    <property type="protein sequence ID" value="MFC4823701.1"/>
    <property type="molecule type" value="Genomic_DNA"/>
</dbReference>
<feature type="compositionally biased region" description="Low complexity" evidence="5">
    <location>
        <begin position="236"/>
        <end position="247"/>
    </location>
</feature>
<keyword evidence="3" id="KW-0418">Kinase</keyword>